<proteinExistence type="predicted"/>
<evidence type="ECO:0000313" key="1">
    <source>
        <dbReference type="EMBL" id="RID91558.1"/>
    </source>
</evidence>
<evidence type="ECO:0000313" key="2">
    <source>
        <dbReference type="Proteomes" id="UP000266649"/>
    </source>
</evidence>
<name>A0A398BT14_9RHOB</name>
<reference evidence="1 2" key="1">
    <citation type="submission" date="2018-09" db="EMBL/GenBank/DDBJ databases">
        <title>Gemmobacter lutimaris sp. nov., a marine bacterium isolated from tidal flat.</title>
        <authorList>
            <person name="Lee D.W."/>
            <person name="Yoo Y."/>
            <person name="Kim J.-J."/>
            <person name="Kim B.S."/>
        </authorList>
    </citation>
    <scope>NUCLEOTIDE SEQUENCE [LARGE SCALE GENOMIC DNA]</scope>
    <source>
        <strain evidence="1 2">YJ-T1-11</strain>
    </source>
</reference>
<protein>
    <submittedName>
        <fullName evidence="1">Uncharacterized protein</fullName>
    </submittedName>
</protein>
<keyword evidence="2" id="KW-1185">Reference proteome</keyword>
<comment type="caution">
    <text evidence="1">The sequence shown here is derived from an EMBL/GenBank/DDBJ whole genome shotgun (WGS) entry which is preliminary data.</text>
</comment>
<gene>
    <name evidence="1" type="ORF">D2N39_12720</name>
</gene>
<organism evidence="1 2">
    <name type="scientific">Gemmobacter lutimaris</name>
    <dbReference type="NCBI Taxonomy" id="2306023"/>
    <lineage>
        <taxon>Bacteria</taxon>
        <taxon>Pseudomonadati</taxon>
        <taxon>Pseudomonadota</taxon>
        <taxon>Alphaproteobacteria</taxon>
        <taxon>Rhodobacterales</taxon>
        <taxon>Paracoccaceae</taxon>
        <taxon>Gemmobacter</taxon>
    </lineage>
</organism>
<sequence length="72" mass="7587">MRINGAQVASATLAGGDWVTFNAGMTIGARDGSSLFGDLMIYGLLYIDRPLAAAEYARAEQYMARLAGVTLA</sequence>
<dbReference type="Proteomes" id="UP000266649">
    <property type="component" value="Unassembled WGS sequence"/>
</dbReference>
<dbReference type="AlphaFoldDB" id="A0A398BT14"/>
<accession>A0A398BT14</accession>
<dbReference type="EMBL" id="QXXQ01000006">
    <property type="protein sequence ID" value="RID91558.1"/>
    <property type="molecule type" value="Genomic_DNA"/>
</dbReference>